<reference evidence="3" key="1">
    <citation type="journal article" date="2014" name="Genome Announc.">
        <title>Genome sequence of the pathogenic fungus Sporothrix schenckii (ATCC 58251).</title>
        <authorList>
            <person name="Cuomo C.A."/>
            <person name="Rodriguez-Del Valle N."/>
            <person name="Perez-Sanchez L."/>
            <person name="Abouelleil A."/>
            <person name="Goldberg J."/>
            <person name="Young S."/>
            <person name="Zeng Q."/>
            <person name="Birren B.W."/>
        </authorList>
    </citation>
    <scope>NUCLEOTIDE SEQUENCE [LARGE SCALE GENOMIC DNA]</scope>
    <source>
        <strain evidence="3">ATCC 58251 / de Perez 2211183</strain>
    </source>
</reference>
<protein>
    <submittedName>
        <fullName evidence="2">Uncharacterized protein</fullName>
    </submittedName>
</protein>
<name>U7PMC0_SPOS1</name>
<sequence>MAAMHRPDFETLRQDAPDFRGKKLLHPRDAVMWPYINQDGLSKPRSAAAHKRPRPPPLLPLRRC</sequence>
<evidence type="ECO:0000313" key="2">
    <source>
        <dbReference type="EMBL" id="ERS96722.1"/>
    </source>
</evidence>
<proteinExistence type="predicted"/>
<accession>U7PMC0</accession>
<feature type="compositionally biased region" description="Pro residues" evidence="1">
    <location>
        <begin position="55"/>
        <end position="64"/>
    </location>
</feature>
<dbReference type="AlphaFoldDB" id="U7PMC0"/>
<keyword evidence="3" id="KW-1185">Reference proteome</keyword>
<feature type="region of interest" description="Disordered" evidence="1">
    <location>
        <begin position="40"/>
        <end position="64"/>
    </location>
</feature>
<dbReference type="HOGENOM" id="CLU_2869114_0_0_1"/>
<evidence type="ECO:0000313" key="3">
    <source>
        <dbReference type="Proteomes" id="UP000018087"/>
    </source>
</evidence>
<dbReference type="Proteomes" id="UP000018087">
    <property type="component" value="Unassembled WGS sequence"/>
</dbReference>
<dbReference type="EMBL" id="KI440849">
    <property type="protein sequence ID" value="ERS96722.1"/>
    <property type="molecule type" value="Genomic_DNA"/>
</dbReference>
<gene>
    <name evidence="2" type="ORF">HMPREF1624_06931</name>
</gene>
<organism evidence="2 3">
    <name type="scientific">Sporothrix schenckii (strain ATCC 58251 / de Perez 2211183)</name>
    <name type="common">Rose-picker's disease fungus</name>
    <dbReference type="NCBI Taxonomy" id="1391915"/>
    <lineage>
        <taxon>Eukaryota</taxon>
        <taxon>Fungi</taxon>
        <taxon>Dikarya</taxon>
        <taxon>Ascomycota</taxon>
        <taxon>Pezizomycotina</taxon>
        <taxon>Sordariomycetes</taxon>
        <taxon>Sordariomycetidae</taxon>
        <taxon>Ophiostomatales</taxon>
        <taxon>Ophiostomataceae</taxon>
        <taxon>Sporothrix</taxon>
    </lineage>
</organism>
<evidence type="ECO:0000256" key="1">
    <source>
        <dbReference type="SAM" id="MobiDB-lite"/>
    </source>
</evidence>